<name>A0A2N8LAZ0_9STRE</name>
<dbReference type="Pfam" id="PF12643">
    <property type="entry name" value="MazG-like"/>
    <property type="match status" value="1"/>
</dbReference>
<keyword evidence="2" id="KW-1185">Reference proteome</keyword>
<dbReference type="CDD" id="cd11537">
    <property type="entry name" value="NTP-PPase_RS21-C6_like"/>
    <property type="match status" value="1"/>
</dbReference>
<comment type="caution">
    <text evidence="1">The sequence shown here is derived from an EMBL/GenBank/DDBJ whole genome shotgun (WGS) entry which is preliminary data.</text>
</comment>
<dbReference type="OrthoDB" id="9791898at2"/>
<organism evidence="1 2">
    <name type="scientific">Streptococcus penaeicida</name>
    <dbReference type="NCBI Taxonomy" id="1765960"/>
    <lineage>
        <taxon>Bacteria</taxon>
        <taxon>Bacillati</taxon>
        <taxon>Bacillota</taxon>
        <taxon>Bacilli</taxon>
        <taxon>Lactobacillales</taxon>
        <taxon>Streptococcaceae</taxon>
        <taxon>Streptococcus</taxon>
    </lineage>
</organism>
<sequence>MKSIMNEINNFRDEREWRQFHNEKDLAISVSLEASELLELFQWKTSEEVIQTKSEELKEEIADVVIYAYMLADNLGFDMESIIREKIAKNVEKYPVSKSKNNNKKYTEL</sequence>
<dbReference type="InterPro" id="IPR025984">
    <property type="entry name" value="DCTPP"/>
</dbReference>
<accession>A0A2N8LAZ0</accession>
<reference evidence="1 2" key="1">
    <citation type="submission" date="2015-12" db="EMBL/GenBank/DDBJ databases">
        <title>Streptococcus penaeicida sp. nov.</title>
        <authorList>
            <person name="Gomez-Gil B."/>
            <person name="Morales-Covarrubias M."/>
        </authorList>
    </citation>
    <scope>NUCLEOTIDE SEQUENCE [LARGE SCALE GENOMIC DNA]</scope>
    <source>
        <strain evidence="1 2">CAIM 1838</strain>
    </source>
</reference>
<dbReference type="InterPro" id="IPR052555">
    <property type="entry name" value="dCTP_Pyrophosphatase"/>
</dbReference>
<evidence type="ECO:0000313" key="2">
    <source>
        <dbReference type="Proteomes" id="UP000235963"/>
    </source>
</evidence>
<evidence type="ECO:0000313" key="1">
    <source>
        <dbReference type="EMBL" id="PND47320.1"/>
    </source>
</evidence>
<protein>
    <submittedName>
        <fullName evidence="1">Nucleotide pyrophosphohydrolase</fullName>
    </submittedName>
</protein>
<dbReference type="GO" id="GO:0009143">
    <property type="term" value="P:nucleoside triphosphate catabolic process"/>
    <property type="evidence" value="ECO:0007669"/>
    <property type="project" value="InterPro"/>
</dbReference>
<dbReference type="PANTHER" id="PTHR46523:SF1">
    <property type="entry name" value="DCTP PYROPHOSPHATASE 1"/>
    <property type="match status" value="1"/>
</dbReference>
<dbReference type="SUPFAM" id="SSF101386">
    <property type="entry name" value="all-alpha NTP pyrophosphatases"/>
    <property type="match status" value="1"/>
</dbReference>
<dbReference type="AlphaFoldDB" id="A0A2N8LAZ0"/>
<keyword evidence="1" id="KW-0378">Hydrolase</keyword>
<dbReference type="EMBL" id="LOCM01000028">
    <property type="protein sequence ID" value="PND47320.1"/>
    <property type="molecule type" value="Genomic_DNA"/>
</dbReference>
<dbReference type="RefSeq" id="WP_102777804.1">
    <property type="nucleotide sequence ID" value="NZ_CBCSGP010000003.1"/>
</dbReference>
<proteinExistence type="predicted"/>
<dbReference type="Proteomes" id="UP000235963">
    <property type="component" value="Unassembled WGS sequence"/>
</dbReference>
<gene>
    <name evidence="1" type="ORF">AT575_07310</name>
</gene>
<dbReference type="Gene3D" id="1.10.287.1080">
    <property type="entry name" value="MazG-like"/>
    <property type="match status" value="1"/>
</dbReference>
<dbReference type="PIRSF" id="PIRSF029826">
    <property type="entry name" value="UCP029826_pph"/>
    <property type="match status" value="1"/>
</dbReference>
<dbReference type="GO" id="GO:0047429">
    <property type="term" value="F:nucleoside triphosphate diphosphatase activity"/>
    <property type="evidence" value="ECO:0007669"/>
    <property type="project" value="InterPro"/>
</dbReference>
<dbReference type="PANTHER" id="PTHR46523">
    <property type="entry name" value="DCTP PYROPHOSPHATASE 1"/>
    <property type="match status" value="1"/>
</dbReference>